<evidence type="ECO:0000313" key="1">
    <source>
        <dbReference type="EMBL" id="MDX3707107.1"/>
    </source>
</evidence>
<dbReference type="EMBL" id="JARAYU010000041">
    <property type="protein sequence ID" value="MDX3707107.1"/>
    <property type="molecule type" value="Genomic_DNA"/>
</dbReference>
<organism evidence="1 2">
    <name type="scientific">Streptomyces europaeiscabiei</name>
    <dbReference type="NCBI Taxonomy" id="146819"/>
    <lineage>
        <taxon>Bacteria</taxon>
        <taxon>Bacillati</taxon>
        <taxon>Actinomycetota</taxon>
        <taxon>Actinomycetes</taxon>
        <taxon>Kitasatosporales</taxon>
        <taxon>Streptomycetaceae</taxon>
        <taxon>Streptomyces</taxon>
    </lineage>
</organism>
<reference evidence="1 2" key="1">
    <citation type="journal article" date="2023" name="Microb. Genom.">
        <title>Mesoterricola silvestris gen. nov., sp. nov., Mesoterricola sediminis sp. nov., Geothrix oryzae sp. nov., Geothrix edaphica sp. nov., Geothrix rubra sp. nov., and Geothrix limicola sp. nov., six novel members of Acidobacteriota isolated from soils.</title>
        <authorList>
            <person name="Weisberg A.J."/>
            <person name="Pearce E."/>
            <person name="Kramer C.G."/>
            <person name="Chang J.H."/>
            <person name="Clarke C.R."/>
        </authorList>
    </citation>
    <scope>NUCLEOTIDE SEQUENCE [LARGE SCALE GENOMIC DNA]</scope>
    <source>
        <strain evidence="1 2">ID09-01A</strain>
    </source>
</reference>
<keyword evidence="2" id="KW-1185">Reference proteome</keyword>
<accession>A0ABU4NWR2</accession>
<gene>
    <name evidence="1" type="ORF">PV662_47060</name>
</gene>
<protein>
    <submittedName>
        <fullName evidence="1">Uncharacterized protein</fullName>
    </submittedName>
</protein>
<dbReference type="RefSeq" id="WP_119580435.1">
    <property type="nucleotide sequence ID" value="NZ_JARAUS010000041.1"/>
</dbReference>
<comment type="caution">
    <text evidence="1">The sequence shown here is derived from an EMBL/GenBank/DDBJ whole genome shotgun (WGS) entry which is preliminary data.</text>
</comment>
<sequence length="294" mass="31936">MPDFDFIPPFEYSHGWRDIVNDITFPVEERHPEPSLSTVWESNATISLSTGQSVTVDVQASDPFLEAQDIDDGTDILYSGPGVPVTLLSRRSGQSVAITITATSGSVTITYLRLRARSVPVVRTVQVASADSTSIARHGQRTYADDAPWAGAYDALAVAQLLLAAYSERRPTVSLRIVSSDLAHHLQAVERQISDLITIRNGELGLFGEFFIENIQHTLARMVGANDCPGPVHYATFGCERSGVVVPDNPFTFDKAGAGFDDGVFDPIAADNPETVFIFDHPTQGQFDFGQFGT</sequence>
<proteinExistence type="predicted"/>
<name>A0ABU4NWR2_9ACTN</name>
<evidence type="ECO:0000313" key="2">
    <source>
        <dbReference type="Proteomes" id="UP001271274"/>
    </source>
</evidence>
<dbReference type="Proteomes" id="UP001271274">
    <property type="component" value="Unassembled WGS sequence"/>
</dbReference>